<keyword evidence="8" id="KW-0456">Lyase</keyword>
<dbReference type="Proteomes" id="UP000537141">
    <property type="component" value="Unassembled WGS sequence"/>
</dbReference>
<dbReference type="Pfam" id="PF02776">
    <property type="entry name" value="TPP_enzyme_N"/>
    <property type="match status" value="1"/>
</dbReference>
<dbReference type="Pfam" id="PF00205">
    <property type="entry name" value="TPP_enzyme_M"/>
    <property type="match status" value="1"/>
</dbReference>
<comment type="caution">
    <text evidence="13">The sequence shown here is derived from an EMBL/GenBank/DDBJ whole genome shotgun (WGS) entry which is preliminary data.</text>
</comment>
<dbReference type="GO" id="GO:0000287">
    <property type="term" value="F:magnesium ion binding"/>
    <property type="evidence" value="ECO:0007669"/>
    <property type="project" value="InterPro"/>
</dbReference>
<name>A0A7X0NGY7_9GAMM</name>
<comment type="cofactor">
    <cofactor evidence="1">
        <name>a metal cation</name>
        <dbReference type="ChEBI" id="CHEBI:25213"/>
    </cofactor>
</comment>
<dbReference type="PANTHER" id="PTHR43452:SF30">
    <property type="entry name" value="PYRUVATE DECARBOXYLASE ISOZYME 1-RELATED"/>
    <property type="match status" value="1"/>
</dbReference>
<dbReference type="RefSeq" id="WP_246454933.1">
    <property type="nucleotide sequence ID" value="NZ_AP027362.1"/>
</dbReference>
<dbReference type="GO" id="GO:0000949">
    <property type="term" value="P:aromatic amino acid family catabolic process to alcohol via Ehrlich pathway"/>
    <property type="evidence" value="ECO:0007669"/>
    <property type="project" value="TreeGrafter"/>
</dbReference>
<dbReference type="SUPFAM" id="SSF52518">
    <property type="entry name" value="Thiamin diphosphate-binding fold (THDP-binding)"/>
    <property type="match status" value="2"/>
</dbReference>
<evidence type="ECO:0000256" key="3">
    <source>
        <dbReference type="ARBA" id="ARBA00007812"/>
    </source>
</evidence>
<evidence type="ECO:0000256" key="2">
    <source>
        <dbReference type="ARBA" id="ARBA00001964"/>
    </source>
</evidence>
<evidence type="ECO:0000259" key="12">
    <source>
        <dbReference type="Pfam" id="PF02776"/>
    </source>
</evidence>
<dbReference type="AlphaFoldDB" id="A0A7X0NGY7"/>
<dbReference type="CDD" id="cd00568">
    <property type="entry name" value="TPP_enzymes"/>
    <property type="match status" value="1"/>
</dbReference>
<evidence type="ECO:0000256" key="5">
    <source>
        <dbReference type="ARBA" id="ARBA00022793"/>
    </source>
</evidence>
<dbReference type="InterPro" id="IPR012001">
    <property type="entry name" value="Thiamin_PyroP_enz_TPP-bd_dom"/>
</dbReference>
<dbReference type="InterPro" id="IPR029035">
    <property type="entry name" value="DHS-like_NAD/FAD-binding_dom"/>
</dbReference>
<dbReference type="PANTHER" id="PTHR43452">
    <property type="entry name" value="PYRUVATE DECARBOXYLASE"/>
    <property type="match status" value="1"/>
</dbReference>
<evidence type="ECO:0000256" key="9">
    <source>
        <dbReference type="RuleBase" id="RU362132"/>
    </source>
</evidence>
<organism evidence="13 14">
    <name type="scientific">Thalassotalea piscium</name>
    <dbReference type="NCBI Taxonomy" id="1230533"/>
    <lineage>
        <taxon>Bacteria</taxon>
        <taxon>Pseudomonadati</taxon>
        <taxon>Pseudomonadota</taxon>
        <taxon>Gammaproteobacteria</taxon>
        <taxon>Alteromonadales</taxon>
        <taxon>Colwelliaceae</taxon>
        <taxon>Thalassotalea</taxon>
    </lineage>
</organism>
<feature type="domain" description="Thiamine pyrophosphate enzyme TPP-binding" evidence="11">
    <location>
        <begin position="427"/>
        <end position="564"/>
    </location>
</feature>
<evidence type="ECO:0000259" key="11">
    <source>
        <dbReference type="Pfam" id="PF02775"/>
    </source>
</evidence>
<evidence type="ECO:0000256" key="1">
    <source>
        <dbReference type="ARBA" id="ARBA00001920"/>
    </source>
</evidence>
<gene>
    <name evidence="13" type="ORF">HNQ55_001787</name>
</gene>
<dbReference type="Gene3D" id="3.40.50.970">
    <property type="match status" value="2"/>
</dbReference>
<comment type="cofactor">
    <cofactor evidence="2">
        <name>thiamine diphosphate</name>
        <dbReference type="ChEBI" id="CHEBI:58937"/>
    </cofactor>
</comment>
<evidence type="ECO:0000313" key="14">
    <source>
        <dbReference type="Proteomes" id="UP000537141"/>
    </source>
</evidence>
<dbReference type="InterPro" id="IPR029061">
    <property type="entry name" value="THDP-binding"/>
</dbReference>
<dbReference type="InterPro" id="IPR011766">
    <property type="entry name" value="TPP_enzyme_TPP-bd"/>
</dbReference>
<keyword evidence="14" id="KW-1185">Reference proteome</keyword>
<evidence type="ECO:0000256" key="7">
    <source>
        <dbReference type="ARBA" id="ARBA00023052"/>
    </source>
</evidence>
<evidence type="ECO:0000259" key="10">
    <source>
        <dbReference type="Pfam" id="PF00205"/>
    </source>
</evidence>
<reference evidence="13 14" key="1">
    <citation type="submission" date="2020-08" db="EMBL/GenBank/DDBJ databases">
        <title>Genomic Encyclopedia of Type Strains, Phase IV (KMG-IV): sequencing the most valuable type-strain genomes for metagenomic binning, comparative biology and taxonomic classification.</title>
        <authorList>
            <person name="Goeker M."/>
        </authorList>
    </citation>
    <scope>NUCLEOTIDE SEQUENCE [LARGE SCALE GENOMIC DNA]</scope>
    <source>
        <strain evidence="13 14">DSM 26287</strain>
    </source>
</reference>
<dbReference type="InterPro" id="IPR012110">
    <property type="entry name" value="PDC/IPDC-like"/>
</dbReference>
<protein>
    <submittedName>
        <fullName evidence="13">TPP-dependent 2-oxoacid decarboxylase</fullName>
    </submittedName>
</protein>
<dbReference type="EMBL" id="JACHHU010000012">
    <property type="protein sequence ID" value="MBB6543279.1"/>
    <property type="molecule type" value="Genomic_DNA"/>
</dbReference>
<dbReference type="GO" id="GO:0030976">
    <property type="term" value="F:thiamine pyrophosphate binding"/>
    <property type="evidence" value="ECO:0007669"/>
    <property type="project" value="InterPro"/>
</dbReference>
<keyword evidence="6" id="KW-0460">Magnesium</keyword>
<dbReference type="Gene3D" id="3.40.50.1220">
    <property type="entry name" value="TPP-binding domain"/>
    <property type="match status" value="1"/>
</dbReference>
<keyword evidence="5" id="KW-0210">Decarboxylase</keyword>
<accession>A0A7X0NGY7</accession>
<dbReference type="Pfam" id="PF02775">
    <property type="entry name" value="TPP_enzyme_C"/>
    <property type="match status" value="1"/>
</dbReference>
<dbReference type="SUPFAM" id="SSF52467">
    <property type="entry name" value="DHS-like NAD/FAD-binding domain"/>
    <property type="match status" value="1"/>
</dbReference>
<evidence type="ECO:0000313" key="13">
    <source>
        <dbReference type="EMBL" id="MBB6543279.1"/>
    </source>
</evidence>
<dbReference type="GO" id="GO:0004737">
    <property type="term" value="F:pyruvate decarboxylase activity"/>
    <property type="evidence" value="ECO:0007669"/>
    <property type="project" value="TreeGrafter"/>
</dbReference>
<feature type="domain" description="Thiamine pyrophosphate enzyme N-terminal TPP-binding" evidence="12">
    <location>
        <begin position="19"/>
        <end position="127"/>
    </location>
</feature>
<evidence type="ECO:0000256" key="4">
    <source>
        <dbReference type="ARBA" id="ARBA00022723"/>
    </source>
</evidence>
<keyword evidence="4" id="KW-0479">Metal-binding</keyword>
<comment type="similarity">
    <text evidence="3 9">Belongs to the TPP enzyme family.</text>
</comment>
<evidence type="ECO:0000256" key="6">
    <source>
        <dbReference type="ARBA" id="ARBA00022842"/>
    </source>
</evidence>
<proteinExistence type="inferred from homology"/>
<dbReference type="InterPro" id="IPR012000">
    <property type="entry name" value="Thiamin_PyroP_enz_cen_dom"/>
</dbReference>
<keyword evidence="7 9" id="KW-0786">Thiamine pyrophosphate</keyword>
<evidence type="ECO:0000256" key="8">
    <source>
        <dbReference type="ARBA" id="ARBA00023239"/>
    </source>
</evidence>
<sequence>MSTSYELNFGNKYNESLPTLGEVMGDVIQFFGGEKVYGVGGDFAANLIAALDTKLNVLPSSNEMHAGFSACAQAEVSGMGFCLTTYMVGSLPCVTAAGLAVTESLPVVFISGAPAESEISNQAIHHTIHPNASWKTQYDNALNAYTALGIKVERLQGDRASSQPNIAGNRFYHLVAHAYKTKQPVFIEVPRDLVFAKTQLLKLPATINDIRWGENVLCGSQLIVESIVSKLRNAKAPMLYLGDKLKHNQVLKKLIIDFAEKFSIPFATSWFAKGIFDEYHPLSLGAYNGIFTQTQGREYIETKVDYVLDVATSIFAQDTNTAFATGTHKIENFTNKTLLKGGSVLERDIIEVFELLIDLDISPFSFQPLNNTQSSVNAAKINTYKNVHEAIDFNNLAQVLNELQQEDQTPYVYLPEVGNSYFCSYGLRVRKSNIGRGWLTNPWYGAMGTALPYARTVTQQIKEQGNKDRAVVIIGDGGFHFQSNELIHFLKDQTDVTIIYMRNNVFHLGKSGDGLIYHCNHSDFDVHNLVKAYQGMSYVCQSILDFKKSFKEALNHKGIQLIEILAKPTEDRQCNELKLLNLYIKANNGNSEAKREWALLTTYHKDNE</sequence>
<feature type="domain" description="Thiamine pyrophosphate enzyme central" evidence="10">
    <location>
        <begin position="225"/>
        <end position="314"/>
    </location>
</feature>
<dbReference type="GO" id="GO:0005829">
    <property type="term" value="C:cytosol"/>
    <property type="evidence" value="ECO:0007669"/>
    <property type="project" value="TreeGrafter"/>
</dbReference>